<name>Q6TRW2_9VIRU</name>
<reference evidence="1 2" key="2">
    <citation type="journal article" date="2004" name="J. Virol.">
        <title>Comparative genomic analysis of hyperthermophilic archaeal Fuselloviridae viruses.</title>
        <authorList>
            <person name="Wiedenheft B."/>
            <person name="Stedman K."/>
            <person name="Roberto F."/>
            <person name="Willits D."/>
            <person name="Gleske A.K."/>
            <person name="Zoeller L."/>
            <person name="Snyder J."/>
            <person name="Douglas T."/>
            <person name="Young M."/>
        </authorList>
    </citation>
    <scope>NUCLEOTIDE SEQUENCE</scope>
</reference>
<sequence length="78" mass="9431">MKVIHNDIRFRKLRIGHTYFRYNYAHYCTTIQKAKAQTREINIRPQNHKAIRVLHRRSRGINALLRPFGFLRKFLGIP</sequence>
<proteinExistence type="predicted"/>
<evidence type="ECO:0000313" key="1">
    <source>
        <dbReference type="EMBL" id="AAR27899.1"/>
    </source>
</evidence>
<protein>
    <submittedName>
        <fullName evidence="1">ORF C78</fullName>
    </submittedName>
</protein>
<dbReference type="EMBL" id="AY388628">
    <property type="protein sequence ID" value="AAR27899.1"/>
    <property type="molecule type" value="Genomic_DNA"/>
</dbReference>
<organism evidence="1 2">
    <name type="scientific">Sulfolobus virus Ragged Hills</name>
    <dbReference type="NCBI Taxonomy" id="256994"/>
    <lineage>
        <taxon>Viruses</taxon>
        <taxon>Viruses incertae sedis</taxon>
        <taxon>Fuselloviridae</taxon>
        <taxon>Alphafusellovirus</taxon>
        <taxon>Alphafusellovirus yellowstonense</taxon>
        <taxon>Sulfolobus spindle-shaped virus 8</taxon>
    </lineage>
</organism>
<dbReference type="KEGG" id="vg:2741838"/>
<dbReference type="Proteomes" id="UP000001247">
    <property type="component" value="Segment"/>
</dbReference>
<reference evidence="1 2" key="1">
    <citation type="journal article" date="2001" name="Proc. Natl. Acad. Sci. U.S.A.">
        <title>Viruses from extreme thermal environments.</title>
        <authorList>
            <person name="Rice G."/>
            <person name="Stedman K."/>
            <person name="Snyder J."/>
            <person name="Wiedenheft B."/>
            <person name="Willits D."/>
            <person name="Brumfield S."/>
            <person name="McDermott T."/>
            <person name="Young M.J."/>
        </authorList>
    </citation>
    <scope>NUCLEOTIDE SEQUENCE</scope>
</reference>
<dbReference type="OrthoDB" id="25181at10239"/>
<dbReference type="GeneID" id="2741838"/>
<evidence type="ECO:0000313" key="2">
    <source>
        <dbReference type="Proteomes" id="UP000001247"/>
    </source>
</evidence>
<accession>Q6TRW2</accession>
<dbReference type="RefSeq" id="NP_963927.1">
    <property type="nucleotide sequence ID" value="NC_005360.1"/>
</dbReference>
<keyword evidence="2" id="KW-1185">Reference proteome</keyword>